<organism evidence="1 2">
    <name type="scientific">Sphaerosporella brunnea</name>
    <dbReference type="NCBI Taxonomy" id="1250544"/>
    <lineage>
        <taxon>Eukaryota</taxon>
        <taxon>Fungi</taxon>
        <taxon>Dikarya</taxon>
        <taxon>Ascomycota</taxon>
        <taxon>Pezizomycotina</taxon>
        <taxon>Pezizomycetes</taxon>
        <taxon>Pezizales</taxon>
        <taxon>Pyronemataceae</taxon>
        <taxon>Sphaerosporella</taxon>
    </lineage>
</organism>
<comment type="caution">
    <text evidence="1">The sequence shown here is derived from an EMBL/GenBank/DDBJ whole genome shotgun (WGS) entry which is preliminary data.</text>
</comment>
<name>A0A5J5EPZ3_9PEZI</name>
<evidence type="ECO:0000313" key="1">
    <source>
        <dbReference type="EMBL" id="KAA8899627.1"/>
    </source>
</evidence>
<reference evidence="1 2" key="1">
    <citation type="submission" date="2019-09" db="EMBL/GenBank/DDBJ databases">
        <title>Draft genome of the ectomycorrhizal ascomycete Sphaerosporella brunnea.</title>
        <authorList>
            <consortium name="DOE Joint Genome Institute"/>
            <person name="Benucci G.M."/>
            <person name="Marozzi G."/>
            <person name="Antonielli L."/>
            <person name="Sanchez S."/>
            <person name="Marco P."/>
            <person name="Wang X."/>
            <person name="Falini L.B."/>
            <person name="Barry K."/>
            <person name="Haridas S."/>
            <person name="Lipzen A."/>
            <person name="Labutti K."/>
            <person name="Grigoriev I.V."/>
            <person name="Murat C."/>
            <person name="Martin F."/>
            <person name="Albertini E."/>
            <person name="Donnini D."/>
            <person name="Bonito G."/>
        </authorList>
    </citation>
    <scope>NUCLEOTIDE SEQUENCE [LARGE SCALE GENOMIC DNA]</scope>
    <source>
        <strain evidence="1 2">Sb_GMNB300</strain>
    </source>
</reference>
<protein>
    <submittedName>
        <fullName evidence="1">Uncharacterized protein</fullName>
    </submittedName>
</protein>
<dbReference type="EMBL" id="VXIS01000164">
    <property type="protein sequence ID" value="KAA8899627.1"/>
    <property type="molecule type" value="Genomic_DNA"/>
</dbReference>
<accession>A0A5J5EPZ3</accession>
<dbReference type="InParanoid" id="A0A5J5EPZ3"/>
<sequence>MDTHDHDMTPLINRNHDVLWLIILELINHQPSPGVLYCFLAANPLALDLFRNRRRGYTAVANRWLILQDHFNFYMKDLIIKIREGLETLREALAMDEAEVNLDGQIETLPEDLERLSDHSAAVAPATTIALSAVATLVVDGEIEEMEKVVEAWRTFGRKCAFAEGGLDFLGRLVGTKQQRKEFDRIRYKEGQKGRAMLFRKRFFGIGGSLE</sequence>
<evidence type="ECO:0000313" key="2">
    <source>
        <dbReference type="Proteomes" id="UP000326924"/>
    </source>
</evidence>
<keyword evidence="2" id="KW-1185">Reference proteome</keyword>
<dbReference type="AlphaFoldDB" id="A0A5J5EPZ3"/>
<proteinExistence type="predicted"/>
<gene>
    <name evidence="1" type="ORF">FN846DRAFT_892367</name>
</gene>
<dbReference type="Proteomes" id="UP000326924">
    <property type="component" value="Unassembled WGS sequence"/>
</dbReference>